<reference evidence="3" key="4">
    <citation type="submission" date="2015-06" db="UniProtKB">
        <authorList>
            <consortium name="EnsemblMetazoa"/>
        </authorList>
    </citation>
    <scope>IDENTIFICATION</scope>
</reference>
<reference evidence="2 4" key="1">
    <citation type="journal article" date="2010" name="BMC Genomics">
        <title>Combination of measures distinguishes pre-miRNAs from other stem-loops in the genome of the newly sequenced Anopheles darlingi.</title>
        <authorList>
            <person name="Mendes N.D."/>
            <person name="Freitas A.T."/>
            <person name="Vasconcelos A.T."/>
            <person name="Sagot M.F."/>
        </authorList>
    </citation>
    <scope>NUCLEOTIDE SEQUENCE</scope>
</reference>
<dbReference type="VEuPathDB" id="VectorBase:ADAR2_002571"/>
<reference evidence="2" key="3">
    <citation type="journal article" date="2013" name="Nucleic Acids Res.">
        <title>The genome of Anopheles darlingi, the main neotropical malaria vector.</title>
        <authorList>
            <person name="Marinotti O."/>
            <person name="Cerqueira G.C."/>
            <person name="de Almeida L.G."/>
            <person name="Ferro M.I."/>
            <person name="Loreto E.L."/>
            <person name="Zaha A."/>
            <person name="Teixeira S.M."/>
            <person name="Wespiser A.R."/>
            <person name="Almeida E Silva A."/>
            <person name="Schlindwein A.D."/>
            <person name="Pacheco A.C."/>
            <person name="Silva A.L."/>
            <person name="Graveley B.R."/>
            <person name="Walenz B.P."/>
            <person name="Lima Bde A."/>
            <person name="Ribeiro C.A."/>
            <person name="Nunes-Silva C.G."/>
            <person name="de Carvalho C.R."/>
            <person name="Soares C.M."/>
            <person name="de Menezes C.B."/>
            <person name="Matiolli C."/>
            <person name="Caffrey D."/>
            <person name="Araujo D.A."/>
            <person name="de Oliveira D.M."/>
            <person name="Golenbock D."/>
            <person name="Grisard E.C."/>
            <person name="Fantinatti-Garboggini F."/>
            <person name="de Carvalho F.M."/>
            <person name="Barcellos F.G."/>
            <person name="Prosdocimi F."/>
            <person name="May G."/>
            <person name="Azevedo Junior G.M."/>
            <person name="Guimaraes G.M."/>
            <person name="Goldman G.H."/>
            <person name="Padilha I.Q."/>
            <person name="Batista Jda S."/>
            <person name="Ferro J.A."/>
            <person name="Ribeiro J.M."/>
            <person name="Fietto J.L."/>
            <person name="Dabbas K.M."/>
            <person name="Cerdeira L."/>
            <person name="Agnez-Lima L.F."/>
            <person name="Brocchi M."/>
            <person name="de Carvalho M.O."/>
            <person name="Teixeira Mde M."/>
            <person name="Diniz Maia Mde M."/>
            <person name="Goldman M.H."/>
            <person name="Cruz Schneider M.P."/>
            <person name="Felipe M.S."/>
            <person name="Hungria M."/>
            <person name="Nicolas M.F."/>
            <person name="Pereira M."/>
            <person name="Montes M.A."/>
            <person name="Cantao M.E."/>
            <person name="Vincentz M."/>
            <person name="Rafael M.S."/>
            <person name="Silverman N."/>
            <person name="Stoco P.H."/>
            <person name="Souza R.C."/>
            <person name="Vicentini R."/>
            <person name="Gazzinelli R.T."/>
            <person name="Neves Rde O."/>
            <person name="Silva R."/>
            <person name="Astolfi-Filho S."/>
            <person name="Maciel T.E."/>
            <person name="Urmenyi T.P."/>
            <person name="Tadei W.P."/>
            <person name="Camargo E.P."/>
            <person name="de Vasconcelos A.T."/>
        </authorList>
    </citation>
    <scope>NUCLEOTIDE SEQUENCE</scope>
</reference>
<sequence length="521" mass="55719">MGHKKGVFSAVLLLPLLFNLGDGAPDLGLGAIDFDYISTLNPNILSASNDLINIANAELQGAVGGYVIPKYQGITNLTFSGEALVSLVGNITGPINNVIRNISYIADNNPTAPSCMFASLNGTLDKAYSFIDQANSTLVKTIITSTSTTTGKSLISLVSLVQSSLQTINDQLDALYVAIQAVVASGASTKETIEPFLPVGVRIQLAGAISMLMSAERNLNTLIRTIRSNFEQANNILNSYTTDMQNAQISINNTQRDYYNQVASRISAYQSKVTSDISSVTTDITNVIPNLNPFVQSTITDMRTAGRALQTALGAYSISLQGFANTYKSAIATQIAQIFTGAESFVQGNVQLLTPIFDSSSFKLAATMSNGSSYASNCNGRYGSNILNLDNNMRDQLNRCFNDYGNTGYTDSFISEYNNVIREQTRFVITRVNFCFSLGSTSSDAIRRAGITKCFTQTVQLITTITKDVEVASTLVVAAINLESLATVQRIESCGAIMNHGLVAAATSLDGLLAACQSTNQ</sequence>
<dbReference type="VEuPathDB" id="VectorBase:ADAC005128"/>
<dbReference type="HOGENOM" id="CLU_522982_0_0_1"/>
<dbReference type="EMBL" id="ADMH02001286">
    <property type="protein sequence ID" value="ETN63168.1"/>
    <property type="molecule type" value="Genomic_DNA"/>
</dbReference>
<dbReference type="AlphaFoldDB" id="W5JIQ0"/>
<gene>
    <name evidence="2" type="ORF">AND_005128</name>
</gene>
<evidence type="ECO:0000313" key="4">
    <source>
        <dbReference type="Proteomes" id="UP000000673"/>
    </source>
</evidence>
<proteinExistence type="predicted"/>
<dbReference type="OMA" id="NCNGRYG"/>
<feature type="signal peptide" evidence="1">
    <location>
        <begin position="1"/>
        <end position="23"/>
    </location>
</feature>
<protein>
    <recommendedName>
        <fullName evidence="5">Secreted protein</fullName>
    </recommendedName>
</protein>
<keyword evidence="1" id="KW-0732">Signal</keyword>
<dbReference type="Proteomes" id="UP000000673">
    <property type="component" value="Unassembled WGS sequence"/>
</dbReference>
<evidence type="ECO:0000313" key="2">
    <source>
        <dbReference type="EMBL" id="ETN63168.1"/>
    </source>
</evidence>
<evidence type="ECO:0000313" key="3">
    <source>
        <dbReference type="EnsemblMetazoa" id="ADAC005128-PA"/>
    </source>
</evidence>
<accession>W5JIQ0</accession>
<organism evidence="2">
    <name type="scientific">Anopheles darlingi</name>
    <name type="common">Mosquito</name>
    <dbReference type="NCBI Taxonomy" id="43151"/>
    <lineage>
        <taxon>Eukaryota</taxon>
        <taxon>Metazoa</taxon>
        <taxon>Ecdysozoa</taxon>
        <taxon>Arthropoda</taxon>
        <taxon>Hexapoda</taxon>
        <taxon>Insecta</taxon>
        <taxon>Pterygota</taxon>
        <taxon>Neoptera</taxon>
        <taxon>Endopterygota</taxon>
        <taxon>Diptera</taxon>
        <taxon>Nematocera</taxon>
        <taxon>Culicoidea</taxon>
        <taxon>Culicidae</taxon>
        <taxon>Anophelinae</taxon>
        <taxon>Anopheles</taxon>
    </lineage>
</organism>
<name>W5JIQ0_ANODA</name>
<feature type="chain" id="PRO_5010155444" description="Secreted protein" evidence="1">
    <location>
        <begin position="24"/>
        <end position="521"/>
    </location>
</feature>
<evidence type="ECO:0008006" key="5">
    <source>
        <dbReference type="Google" id="ProtNLM"/>
    </source>
</evidence>
<dbReference type="EnsemblMetazoa" id="ADAC005128-RA">
    <property type="protein sequence ID" value="ADAC005128-PA"/>
    <property type="gene ID" value="ADAC005128"/>
</dbReference>
<reference evidence="2" key="2">
    <citation type="submission" date="2010-05" db="EMBL/GenBank/DDBJ databases">
        <authorList>
            <person name="Almeida L.G."/>
            <person name="Nicolas M.F."/>
            <person name="Souza R.C."/>
            <person name="Vasconcelos A.T.R."/>
        </authorList>
    </citation>
    <scope>NUCLEOTIDE SEQUENCE</scope>
</reference>
<keyword evidence="4" id="KW-1185">Reference proteome</keyword>
<evidence type="ECO:0000256" key="1">
    <source>
        <dbReference type="SAM" id="SignalP"/>
    </source>
</evidence>